<dbReference type="EMBL" id="CACQ02007455">
    <property type="protein sequence ID" value="CCF45125.1"/>
    <property type="molecule type" value="Genomic_DNA"/>
</dbReference>
<dbReference type="AlphaFoldDB" id="H1VY13"/>
<accession>H1VY13</accession>
<dbReference type="InterPro" id="IPR024372">
    <property type="entry name" value="Ecm29_N"/>
</dbReference>
<protein>
    <recommendedName>
        <fullName evidence="1">Proteasome component Ecm29 N-terminal domain-containing protein</fullName>
    </recommendedName>
</protein>
<evidence type="ECO:0000313" key="3">
    <source>
        <dbReference type="Proteomes" id="UP000007174"/>
    </source>
</evidence>
<evidence type="ECO:0000313" key="2">
    <source>
        <dbReference type="EMBL" id="CCF45125.1"/>
    </source>
</evidence>
<dbReference type="Proteomes" id="UP000007174">
    <property type="component" value="Unassembled WGS sequence"/>
</dbReference>
<sequence length="58" mass="6393">MSGESPEAKEKRLVGNVQIRILQAANKEDKLNELLTKYLCALLLKATSDYASSSLPEN</sequence>
<evidence type="ECO:0000259" key="1">
    <source>
        <dbReference type="Pfam" id="PF13001"/>
    </source>
</evidence>
<reference evidence="3" key="1">
    <citation type="journal article" date="2012" name="Nat. Genet.">
        <title>Lifestyle transitions in plant pathogenic Colletotrichum fungi deciphered by genome and transcriptome analyses.</title>
        <authorList>
            <person name="O'Connell R.J."/>
            <person name="Thon M.R."/>
            <person name="Hacquard S."/>
            <person name="Amyotte S.G."/>
            <person name="Kleemann J."/>
            <person name="Torres M.F."/>
            <person name="Damm U."/>
            <person name="Buiate E.A."/>
            <person name="Epstein L."/>
            <person name="Alkan N."/>
            <person name="Altmueller J."/>
            <person name="Alvarado-Balderrama L."/>
            <person name="Bauser C.A."/>
            <person name="Becker C."/>
            <person name="Birren B.W."/>
            <person name="Chen Z."/>
            <person name="Choi J."/>
            <person name="Crouch J.A."/>
            <person name="Duvick J.P."/>
            <person name="Farman M.A."/>
            <person name="Gan P."/>
            <person name="Heiman D."/>
            <person name="Henrissat B."/>
            <person name="Howard R.J."/>
            <person name="Kabbage M."/>
            <person name="Koch C."/>
            <person name="Kracher B."/>
            <person name="Kubo Y."/>
            <person name="Law A.D."/>
            <person name="Lebrun M.-H."/>
            <person name="Lee Y.-H."/>
            <person name="Miyara I."/>
            <person name="Moore N."/>
            <person name="Neumann U."/>
            <person name="Nordstroem K."/>
            <person name="Panaccione D.G."/>
            <person name="Panstruga R."/>
            <person name="Place M."/>
            <person name="Proctor R.H."/>
            <person name="Prusky D."/>
            <person name="Rech G."/>
            <person name="Reinhardt R."/>
            <person name="Rollins J.A."/>
            <person name="Rounsley S."/>
            <person name="Schardl C.L."/>
            <person name="Schwartz D.C."/>
            <person name="Shenoy N."/>
            <person name="Shirasu K."/>
            <person name="Sikhakolli U.R."/>
            <person name="Stueber K."/>
            <person name="Sukno S.A."/>
            <person name="Sweigard J.A."/>
            <person name="Takano Y."/>
            <person name="Takahara H."/>
            <person name="Trail F."/>
            <person name="van der Does H.C."/>
            <person name="Voll L.M."/>
            <person name="Will I."/>
            <person name="Young S."/>
            <person name="Zeng Q."/>
            <person name="Zhang J."/>
            <person name="Zhou S."/>
            <person name="Dickman M.B."/>
            <person name="Schulze-Lefert P."/>
            <person name="Ver Loren van Themaat E."/>
            <person name="Ma L.-J."/>
            <person name="Vaillancourt L.J."/>
        </authorList>
    </citation>
    <scope>NUCLEOTIDE SEQUENCE [LARGE SCALE GENOMIC DNA]</scope>
    <source>
        <strain evidence="3">IMI 349063</strain>
    </source>
</reference>
<dbReference type="STRING" id="759273.H1VY13"/>
<proteinExistence type="predicted"/>
<gene>
    <name evidence="2" type="ORF">CH063_14309</name>
</gene>
<name>H1VY13_COLHI</name>
<dbReference type="GO" id="GO:0043248">
    <property type="term" value="P:proteasome assembly"/>
    <property type="evidence" value="ECO:0007669"/>
    <property type="project" value="InterPro"/>
</dbReference>
<feature type="domain" description="Proteasome component Ecm29 N-terminal" evidence="1">
    <location>
        <begin position="14"/>
        <end position="52"/>
    </location>
</feature>
<dbReference type="Pfam" id="PF13001">
    <property type="entry name" value="ECM29_N"/>
    <property type="match status" value="1"/>
</dbReference>
<dbReference type="GO" id="GO:0060090">
    <property type="term" value="F:molecular adaptor activity"/>
    <property type="evidence" value="ECO:0007669"/>
    <property type="project" value="InterPro"/>
</dbReference>
<dbReference type="HOGENOM" id="CLU_2978999_0_0_1"/>
<organism evidence="2 3">
    <name type="scientific">Colletotrichum higginsianum (strain IMI 349063)</name>
    <name type="common">Crucifer anthracnose fungus</name>
    <dbReference type="NCBI Taxonomy" id="759273"/>
    <lineage>
        <taxon>Eukaryota</taxon>
        <taxon>Fungi</taxon>
        <taxon>Dikarya</taxon>
        <taxon>Ascomycota</taxon>
        <taxon>Pezizomycotina</taxon>
        <taxon>Sordariomycetes</taxon>
        <taxon>Hypocreomycetidae</taxon>
        <taxon>Glomerellales</taxon>
        <taxon>Glomerellaceae</taxon>
        <taxon>Colletotrichum</taxon>
        <taxon>Colletotrichum destructivum species complex</taxon>
    </lineage>
</organism>